<evidence type="ECO:0000313" key="1">
    <source>
        <dbReference type="EMBL" id="NMH64310.1"/>
    </source>
</evidence>
<reference evidence="1" key="1">
    <citation type="submission" date="2020-04" db="EMBL/GenBank/DDBJ databases">
        <title>Description of Shewanella salipaludis sp. nov., isolated from a salt marsh.</title>
        <authorList>
            <person name="Park S."/>
            <person name="Yoon J.-H."/>
        </authorList>
    </citation>
    <scope>NUCLEOTIDE SEQUENCE</scope>
    <source>
        <strain evidence="1">SHSM-M6</strain>
    </source>
</reference>
<sequence length="62" mass="6903">MLKSNTLFIGLDIHKEMTDVALVSDTIGDTVTYYGTITINIRAFDKLLTFYVDELKSSSLIG</sequence>
<dbReference type="EMBL" id="JAAXYH010000002">
    <property type="protein sequence ID" value="NMH64310.1"/>
    <property type="molecule type" value="Genomic_DNA"/>
</dbReference>
<name>A0A972JIP4_9GAMM</name>
<dbReference type="RefSeq" id="WP_169562995.1">
    <property type="nucleotide sequence ID" value="NZ_JAAXYH010000002.1"/>
</dbReference>
<dbReference type="AlphaFoldDB" id="A0A972JIP4"/>
<protein>
    <recommendedName>
        <fullName evidence="3">IS110 family transposase</fullName>
    </recommendedName>
</protein>
<proteinExistence type="predicted"/>
<comment type="caution">
    <text evidence="1">The sequence shown here is derived from an EMBL/GenBank/DDBJ whole genome shotgun (WGS) entry which is preliminary data.</text>
</comment>
<organism evidence="1 2">
    <name type="scientific">Shewanella salipaludis</name>
    <dbReference type="NCBI Taxonomy" id="2723052"/>
    <lineage>
        <taxon>Bacteria</taxon>
        <taxon>Pseudomonadati</taxon>
        <taxon>Pseudomonadota</taxon>
        <taxon>Gammaproteobacteria</taxon>
        <taxon>Alteromonadales</taxon>
        <taxon>Shewanellaceae</taxon>
        <taxon>Shewanella</taxon>
    </lineage>
</organism>
<evidence type="ECO:0000313" key="2">
    <source>
        <dbReference type="Proteomes" id="UP000737113"/>
    </source>
</evidence>
<dbReference type="Proteomes" id="UP000737113">
    <property type="component" value="Unassembled WGS sequence"/>
</dbReference>
<accession>A0A972JIP4</accession>
<keyword evidence="2" id="KW-1185">Reference proteome</keyword>
<gene>
    <name evidence="1" type="ORF">HC757_03900</name>
</gene>
<evidence type="ECO:0008006" key="3">
    <source>
        <dbReference type="Google" id="ProtNLM"/>
    </source>
</evidence>